<comment type="pathway">
    <text evidence="3 15">Amino-acid biosynthesis; L-threonine biosynthesis; L-threonine from L-aspartate: step 2/5.</text>
</comment>
<dbReference type="PANTHER" id="PTHR46278">
    <property type="entry name" value="DEHYDROGENASE, PUTATIVE-RELATED"/>
    <property type="match status" value="1"/>
</dbReference>
<dbReference type="Gene3D" id="3.40.50.720">
    <property type="entry name" value="NAD(P)-binding Rossmann-like Domain"/>
    <property type="match status" value="1"/>
</dbReference>
<evidence type="ECO:0000313" key="18">
    <source>
        <dbReference type="EMBL" id="VEH14946.1"/>
    </source>
</evidence>
<evidence type="ECO:0000256" key="4">
    <source>
        <dbReference type="ARBA" id="ARBA00010584"/>
    </source>
</evidence>
<dbReference type="NCBIfam" id="TIGR01296">
    <property type="entry name" value="asd_B"/>
    <property type="match status" value="1"/>
</dbReference>
<dbReference type="KEGG" id="poc:NCTC13071_00932"/>
<dbReference type="GO" id="GO:0009088">
    <property type="term" value="P:threonine biosynthetic process"/>
    <property type="evidence" value="ECO:0007669"/>
    <property type="project" value="UniProtKB-UniRule"/>
</dbReference>
<comment type="pathway">
    <text evidence="1 15">Amino-acid biosynthesis; L-methionine biosynthesis via de novo pathway; L-homoserine from L-aspartate: step 2/3.</text>
</comment>
<comment type="similarity">
    <text evidence="4 15">Belongs to the aspartate-semialdehyde dehydrogenase family.</text>
</comment>
<evidence type="ECO:0000256" key="3">
    <source>
        <dbReference type="ARBA" id="ARBA00005097"/>
    </source>
</evidence>
<dbReference type="CDD" id="cd02316">
    <property type="entry name" value="VcASADH2_like_N"/>
    <property type="match status" value="1"/>
</dbReference>
<dbReference type="RefSeq" id="WP_018919906.1">
    <property type="nucleotide sequence ID" value="NZ_LR134384.1"/>
</dbReference>
<dbReference type="SUPFAM" id="SSF51735">
    <property type="entry name" value="NAD(P)-binding Rossmann-fold domains"/>
    <property type="match status" value="1"/>
</dbReference>
<dbReference type="InterPro" id="IPR012280">
    <property type="entry name" value="Semialdhyde_DH_dimer_dom"/>
</dbReference>
<dbReference type="NCBIfam" id="NF011456">
    <property type="entry name" value="PRK14874.1"/>
    <property type="match status" value="1"/>
</dbReference>
<proteinExistence type="inferred from homology"/>
<feature type="binding site" evidence="15">
    <location>
        <position position="234"/>
    </location>
    <ligand>
        <name>substrate</name>
    </ligand>
</feature>
<comment type="catalytic activity">
    <reaction evidence="14 15">
        <text>L-aspartate 4-semialdehyde + phosphate + NADP(+) = 4-phospho-L-aspartate + NADPH + H(+)</text>
        <dbReference type="Rhea" id="RHEA:24284"/>
        <dbReference type="ChEBI" id="CHEBI:15378"/>
        <dbReference type="ChEBI" id="CHEBI:43474"/>
        <dbReference type="ChEBI" id="CHEBI:57535"/>
        <dbReference type="ChEBI" id="CHEBI:57783"/>
        <dbReference type="ChEBI" id="CHEBI:58349"/>
        <dbReference type="ChEBI" id="CHEBI:537519"/>
        <dbReference type="EC" id="1.2.1.11"/>
    </reaction>
</comment>
<evidence type="ECO:0000256" key="9">
    <source>
        <dbReference type="ARBA" id="ARBA00022857"/>
    </source>
</evidence>
<dbReference type="GO" id="GO:0071266">
    <property type="term" value="P:'de novo' L-methionine biosynthetic process"/>
    <property type="evidence" value="ECO:0007669"/>
    <property type="project" value="UniProtKB-UniRule"/>
</dbReference>
<dbReference type="GO" id="GO:0046983">
    <property type="term" value="F:protein dimerization activity"/>
    <property type="evidence" value="ECO:0007669"/>
    <property type="project" value="InterPro"/>
</dbReference>
<dbReference type="CDD" id="cd18131">
    <property type="entry name" value="ASADH_C_bac_euk_like"/>
    <property type="match status" value="1"/>
</dbReference>
<feature type="binding site" evidence="15">
    <location>
        <position position="314"/>
    </location>
    <ligand>
        <name>NADP(+)</name>
        <dbReference type="ChEBI" id="CHEBI:58349"/>
    </ligand>
</feature>
<dbReference type="GO" id="GO:0050661">
    <property type="term" value="F:NADP binding"/>
    <property type="evidence" value="ECO:0007669"/>
    <property type="project" value="UniProtKB-UniRule"/>
</dbReference>
<feature type="binding site" evidence="15">
    <location>
        <begin position="37"/>
        <end position="38"/>
    </location>
    <ligand>
        <name>NADP(+)</name>
        <dbReference type="ChEBI" id="CHEBI:58349"/>
    </ligand>
</feature>
<sequence length="335" mass="37196">MKVAIVGASGAVGQELLRILAERNFPLDDLVLFGSTRSVGRKYTFKGKEYEVKQLQHNDDFKDVDIAFTSAGAGTSEEFAGTITKHGAVMIDNSSAFRMCDDVPLVVPEVNAEDALNCPRRIIANPNCTTIMMVVVLKPIDRLSHIRKIHIASYQSASGAGAAAMQELEQQYKELIEEGRVKTVDKFPHQLAYNVIPQIDKMTSNDYTKEEMKMYNETRKIMHSDVRTSATCVRVSSLRSHSESVWFETEKPLSVDEIRKALAAAPGVTLVDDPQHYVYPMPLESAGKDDVYVGRVRKDLADDNGNTLWLTGDQIRKGAALNAVQIAEYLIKAKK</sequence>
<dbReference type="UniPathway" id="UPA00050">
    <property type="reaction ID" value="UER00463"/>
</dbReference>
<evidence type="ECO:0000256" key="7">
    <source>
        <dbReference type="ARBA" id="ARBA00022605"/>
    </source>
</evidence>
<evidence type="ECO:0000256" key="8">
    <source>
        <dbReference type="ARBA" id="ARBA00022697"/>
    </source>
</evidence>
<dbReference type="HAMAP" id="MF_02121">
    <property type="entry name" value="ASADH"/>
    <property type="match status" value="1"/>
</dbReference>
<dbReference type="EC" id="1.2.1.11" evidence="6 15"/>
<feature type="binding site" evidence="15">
    <location>
        <position position="98"/>
    </location>
    <ligand>
        <name>phosphate</name>
        <dbReference type="ChEBI" id="CHEBI:43474"/>
    </ligand>
</feature>
<dbReference type="SUPFAM" id="SSF55347">
    <property type="entry name" value="Glyceraldehyde-3-phosphate dehydrogenase-like, C-terminal domain"/>
    <property type="match status" value="1"/>
</dbReference>
<evidence type="ECO:0000256" key="11">
    <source>
        <dbReference type="ARBA" id="ARBA00023002"/>
    </source>
</evidence>
<dbReference type="GO" id="GO:0019877">
    <property type="term" value="P:diaminopimelate biosynthetic process"/>
    <property type="evidence" value="ECO:0007669"/>
    <property type="project" value="UniProtKB-UniRule"/>
</dbReference>
<dbReference type="Pfam" id="PF01118">
    <property type="entry name" value="Semialdhyde_dh"/>
    <property type="match status" value="1"/>
</dbReference>
<feature type="binding site" evidence="15">
    <location>
        <begin position="9"/>
        <end position="12"/>
    </location>
    <ligand>
        <name>NADP(+)</name>
        <dbReference type="ChEBI" id="CHEBI:58349"/>
    </ligand>
</feature>
<dbReference type="PIRSF" id="PIRSF000148">
    <property type="entry name" value="ASA_dh"/>
    <property type="match status" value="1"/>
</dbReference>
<dbReference type="Gene3D" id="3.30.360.10">
    <property type="entry name" value="Dihydrodipicolinate Reductase, domain 2"/>
    <property type="match status" value="1"/>
</dbReference>
<comment type="pathway">
    <text evidence="2 15">Amino-acid biosynthesis; L-lysine biosynthesis via DAP pathway; (S)-tetrahydrodipicolinate from L-aspartate: step 2/4.</text>
</comment>
<keyword evidence="7 15" id="KW-0028">Amino-acid biosynthesis</keyword>
<feature type="active site" description="Acyl-thioester intermediate" evidence="15 16">
    <location>
        <position position="128"/>
    </location>
</feature>
<dbReference type="GO" id="GO:0009097">
    <property type="term" value="P:isoleucine biosynthetic process"/>
    <property type="evidence" value="ECO:0007669"/>
    <property type="project" value="UniProtKB-UniRule"/>
</dbReference>
<protein>
    <recommendedName>
        <fullName evidence="6 15">Aspartate-semialdehyde dehydrogenase</fullName>
        <shortName evidence="15">ASA dehydrogenase</shortName>
        <shortName evidence="15">ASADH</shortName>
        <ecNumber evidence="6 15">1.2.1.11</ecNumber>
    </recommendedName>
    <alternativeName>
        <fullName evidence="15">Aspartate-beta-semialdehyde dehydrogenase</fullName>
    </alternativeName>
</protein>
<dbReference type="InterPro" id="IPR036291">
    <property type="entry name" value="NAD(P)-bd_dom_sf"/>
</dbReference>
<keyword evidence="12 15" id="KW-0457">Lysine biosynthesis</keyword>
<keyword evidence="9 15" id="KW-0521">NADP</keyword>
<dbReference type="Proteomes" id="UP000274578">
    <property type="component" value="Chromosome 1"/>
</dbReference>
<evidence type="ECO:0000256" key="15">
    <source>
        <dbReference type="HAMAP-Rule" id="MF_02121"/>
    </source>
</evidence>
<evidence type="ECO:0000256" key="10">
    <source>
        <dbReference type="ARBA" id="ARBA00022915"/>
    </source>
</evidence>
<dbReference type="InterPro" id="IPR005986">
    <property type="entry name" value="Asp_semialdehyde_DH_beta"/>
</dbReference>
<feature type="binding site" evidence="15">
    <location>
        <position position="155"/>
    </location>
    <ligand>
        <name>substrate</name>
    </ligand>
</feature>
<organism evidence="18 19">
    <name type="scientific">Segatella oris</name>
    <dbReference type="NCBI Taxonomy" id="28135"/>
    <lineage>
        <taxon>Bacteria</taxon>
        <taxon>Pseudomonadati</taxon>
        <taxon>Bacteroidota</taxon>
        <taxon>Bacteroidia</taxon>
        <taxon>Bacteroidales</taxon>
        <taxon>Prevotellaceae</taxon>
        <taxon>Segatella</taxon>
    </lineage>
</organism>
<evidence type="ECO:0000256" key="1">
    <source>
        <dbReference type="ARBA" id="ARBA00005021"/>
    </source>
</evidence>
<evidence type="ECO:0000256" key="6">
    <source>
        <dbReference type="ARBA" id="ARBA00013120"/>
    </source>
</evidence>
<dbReference type="InterPro" id="IPR000534">
    <property type="entry name" value="Semialdehyde_DH_NAD-bd"/>
</dbReference>
<comment type="subunit">
    <text evidence="5 15">Homodimer.</text>
</comment>
<comment type="function">
    <text evidence="15">Catalyzes the NADPH-dependent formation of L-aspartate-semialdehyde (L-ASA) by the reductive dephosphorylation of L-aspartyl-4-phosphate.</text>
</comment>
<evidence type="ECO:0000256" key="5">
    <source>
        <dbReference type="ARBA" id="ARBA00011738"/>
    </source>
</evidence>
<feature type="active site" description="Proton acceptor" evidence="15 16">
    <location>
        <position position="241"/>
    </location>
</feature>
<dbReference type="GO" id="GO:0051287">
    <property type="term" value="F:NAD binding"/>
    <property type="evidence" value="ECO:0007669"/>
    <property type="project" value="InterPro"/>
</dbReference>
<keyword evidence="11 15" id="KW-0560">Oxidoreductase</keyword>
<dbReference type="Pfam" id="PF02774">
    <property type="entry name" value="Semialdhyde_dhC"/>
    <property type="match status" value="1"/>
</dbReference>
<gene>
    <name evidence="15 18" type="primary">asd</name>
    <name evidence="18" type="ORF">NCTC13071_00932</name>
</gene>
<dbReference type="GeneID" id="85011803"/>
<evidence type="ECO:0000256" key="2">
    <source>
        <dbReference type="ARBA" id="ARBA00005076"/>
    </source>
</evidence>
<evidence type="ECO:0000256" key="13">
    <source>
        <dbReference type="ARBA" id="ARBA00023167"/>
    </source>
</evidence>
<evidence type="ECO:0000256" key="14">
    <source>
        <dbReference type="ARBA" id="ARBA00047891"/>
    </source>
</evidence>
<evidence type="ECO:0000256" key="12">
    <source>
        <dbReference type="ARBA" id="ARBA00023154"/>
    </source>
</evidence>
<reference evidence="18 19" key="1">
    <citation type="submission" date="2018-12" db="EMBL/GenBank/DDBJ databases">
        <authorList>
            <consortium name="Pathogen Informatics"/>
        </authorList>
    </citation>
    <scope>NUCLEOTIDE SEQUENCE [LARGE SCALE GENOMIC DNA]</scope>
    <source>
        <strain evidence="18 19">NCTC13071</strain>
    </source>
</reference>
<dbReference type="InterPro" id="IPR012080">
    <property type="entry name" value="Asp_semialdehyde_DH"/>
</dbReference>
<dbReference type="UniPathway" id="UPA00034">
    <property type="reaction ID" value="UER00016"/>
</dbReference>
<feature type="domain" description="Semialdehyde dehydrogenase NAD-binding" evidence="17">
    <location>
        <begin position="2"/>
        <end position="118"/>
    </location>
</feature>
<dbReference type="SMART" id="SM00859">
    <property type="entry name" value="Semialdhyde_dh"/>
    <property type="match status" value="1"/>
</dbReference>
<keyword evidence="8 15" id="KW-0791">Threonine biosynthesis</keyword>
<dbReference type="EMBL" id="LR134384">
    <property type="protein sequence ID" value="VEH14946.1"/>
    <property type="molecule type" value="Genomic_DNA"/>
</dbReference>
<feature type="binding site" evidence="15">
    <location>
        <begin position="158"/>
        <end position="159"/>
    </location>
    <ligand>
        <name>NADP(+)</name>
        <dbReference type="ChEBI" id="CHEBI:58349"/>
    </ligand>
</feature>
<comment type="caution">
    <text evidence="15">Lacks conserved residue(s) required for the propagation of feature annotation.</text>
</comment>
<accession>A0A448L4P6</accession>
<name>A0A448L4P6_9BACT</name>
<evidence type="ECO:0000313" key="19">
    <source>
        <dbReference type="Proteomes" id="UP000274578"/>
    </source>
</evidence>
<evidence type="ECO:0000259" key="17">
    <source>
        <dbReference type="SMART" id="SM00859"/>
    </source>
</evidence>
<evidence type="ECO:0000256" key="16">
    <source>
        <dbReference type="PIRSR" id="PIRSR000148-1"/>
    </source>
</evidence>
<dbReference type="GO" id="GO:0004073">
    <property type="term" value="F:aspartate-semialdehyde dehydrogenase activity"/>
    <property type="evidence" value="ECO:0007669"/>
    <property type="project" value="UniProtKB-UniRule"/>
</dbReference>
<dbReference type="PANTHER" id="PTHR46278:SF2">
    <property type="entry name" value="ASPARTATE-SEMIALDEHYDE DEHYDROGENASE"/>
    <property type="match status" value="1"/>
</dbReference>
<keyword evidence="13 15" id="KW-0486">Methionine biosynthesis</keyword>
<dbReference type="UniPathway" id="UPA00051">
    <property type="reaction ID" value="UER00464"/>
</dbReference>
<dbReference type="AlphaFoldDB" id="A0A448L4P6"/>
<dbReference type="GO" id="GO:0009089">
    <property type="term" value="P:lysine biosynthetic process via diaminopimelate"/>
    <property type="evidence" value="ECO:0007669"/>
    <property type="project" value="UniProtKB-UniRule"/>
</dbReference>
<keyword evidence="10 15" id="KW-0220">Diaminopimelate biosynthesis</keyword>